<dbReference type="PANTHER" id="PTHR13343">
    <property type="entry name" value="CREG1 PROTEIN"/>
    <property type="match status" value="1"/>
</dbReference>
<evidence type="ECO:0000259" key="1">
    <source>
        <dbReference type="Pfam" id="PF10615"/>
    </source>
</evidence>
<gene>
    <name evidence="3" type="ORF">DXX93_06515</name>
</gene>
<accession>A0A3E0TQF3</accession>
<dbReference type="InterPro" id="IPR037119">
    <property type="entry name" value="Haem_oxidase_HugZ-like_sf"/>
</dbReference>
<dbReference type="OrthoDB" id="9776211at2"/>
<comment type="caution">
    <text evidence="3">The sequence shown here is derived from an EMBL/GenBank/DDBJ whole genome shotgun (WGS) entry which is preliminary data.</text>
</comment>
<dbReference type="PANTHER" id="PTHR13343:SF17">
    <property type="entry name" value="CELLULAR REPRESSOR OF E1A-STIMULATED GENES, ISOFORM A"/>
    <property type="match status" value="1"/>
</dbReference>
<dbReference type="GO" id="GO:0005737">
    <property type="term" value="C:cytoplasm"/>
    <property type="evidence" value="ECO:0007669"/>
    <property type="project" value="UniProtKB-ARBA"/>
</dbReference>
<dbReference type="Proteomes" id="UP000256478">
    <property type="component" value="Unassembled WGS sequence"/>
</dbReference>
<dbReference type="Pfam" id="PF10615">
    <property type="entry name" value="DUF2470"/>
    <property type="match status" value="1"/>
</dbReference>
<organism evidence="3 4">
    <name type="scientific">Thalassotalea euphylliae</name>
    <dbReference type="NCBI Taxonomy" id="1655234"/>
    <lineage>
        <taxon>Bacteria</taxon>
        <taxon>Pseudomonadati</taxon>
        <taxon>Pseudomonadota</taxon>
        <taxon>Gammaproteobacteria</taxon>
        <taxon>Alteromonadales</taxon>
        <taxon>Colwelliaceae</taxon>
        <taxon>Thalassotalea</taxon>
    </lineage>
</organism>
<dbReference type="AlphaFoldDB" id="A0A3E0TQF3"/>
<evidence type="ECO:0000313" key="4">
    <source>
        <dbReference type="Proteomes" id="UP000256478"/>
    </source>
</evidence>
<evidence type="ECO:0000259" key="2">
    <source>
        <dbReference type="Pfam" id="PF13883"/>
    </source>
</evidence>
<dbReference type="RefSeq" id="WP_116007393.1">
    <property type="nucleotide sequence ID" value="NZ_QUOU01000001.1"/>
</dbReference>
<dbReference type="Gene3D" id="2.30.110.10">
    <property type="entry name" value="Electron Transport, Fmn-binding Protein, Chain A"/>
    <property type="match status" value="1"/>
</dbReference>
<dbReference type="EMBL" id="QUOU01000001">
    <property type="protein sequence ID" value="REL26272.1"/>
    <property type="molecule type" value="Genomic_DNA"/>
</dbReference>
<name>A0A3E0TQF3_9GAMM</name>
<reference evidence="3 4" key="1">
    <citation type="submission" date="2018-08" db="EMBL/GenBank/DDBJ databases">
        <title>Thalassotalea euphylliae genome.</title>
        <authorList>
            <person name="Summers S."/>
            <person name="Rice S.A."/>
            <person name="Freckelton M.L."/>
            <person name="Nedved B.T."/>
            <person name="Hadfield M.G."/>
        </authorList>
    </citation>
    <scope>NUCLEOTIDE SEQUENCE [LARGE SCALE GENOMIC DNA]</scope>
    <source>
        <strain evidence="3 4">H1</strain>
    </source>
</reference>
<feature type="domain" description="DUF2470" evidence="1">
    <location>
        <begin position="162"/>
        <end position="232"/>
    </location>
</feature>
<dbReference type="InterPro" id="IPR055343">
    <property type="entry name" value="CREG_beta-barrel"/>
</dbReference>
<dbReference type="Pfam" id="PF13883">
    <property type="entry name" value="CREG_beta-barrel"/>
    <property type="match status" value="1"/>
</dbReference>
<dbReference type="InterPro" id="IPR019595">
    <property type="entry name" value="DUF2470"/>
</dbReference>
<dbReference type="Gene3D" id="3.20.180.10">
    <property type="entry name" value="PNP-oxidase-like"/>
    <property type="match status" value="1"/>
</dbReference>
<sequence length="241" mass="27376">MRKQALYEAKQLVRSTGVGVIATHSNNLKGYPFGSVSPYLCDSDGSLYFYISDIAQHAKNLTLDPKMSITIFNQADQGDQNTQGRVTIVGDTTPVDAELQAALIDKYVRLYPAAESYKQAHDFKLWQLTVKRVRYIGGFGKIFWLEKDEWQAPQSPWDNASEQHMIEHMNEDHQDAMALMLKQHFNIDDEQPTMAGVLADGCFLQSKERNFWLDFEQPCETATDVRKALVKLTHDAREALA</sequence>
<evidence type="ECO:0000313" key="3">
    <source>
        <dbReference type="EMBL" id="REL26272.1"/>
    </source>
</evidence>
<dbReference type="SUPFAM" id="SSF50475">
    <property type="entry name" value="FMN-binding split barrel"/>
    <property type="match status" value="1"/>
</dbReference>
<proteinExistence type="predicted"/>
<protein>
    <submittedName>
        <fullName evidence="3">DUF2470 domain-containing protein</fullName>
    </submittedName>
</protein>
<feature type="domain" description="CREG-like beta-barrel" evidence="2">
    <location>
        <begin position="5"/>
        <end position="151"/>
    </location>
</feature>
<dbReference type="InterPro" id="IPR012349">
    <property type="entry name" value="Split_barrel_FMN-bd"/>
</dbReference>